<dbReference type="InterPro" id="IPR042095">
    <property type="entry name" value="SUMF_sf"/>
</dbReference>
<accession>A0A5C6BNX4</accession>
<keyword evidence="1" id="KW-1133">Transmembrane helix</keyword>
<comment type="caution">
    <text evidence="3">The sequence shown here is derived from an EMBL/GenBank/DDBJ whole genome shotgun (WGS) entry which is preliminary data.</text>
</comment>
<dbReference type="InterPro" id="IPR005532">
    <property type="entry name" value="SUMF_dom"/>
</dbReference>
<dbReference type="OrthoDB" id="9812426at2"/>
<dbReference type="Pfam" id="PF03781">
    <property type="entry name" value="FGE-sulfatase"/>
    <property type="match status" value="1"/>
</dbReference>
<organism evidence="3 4">
    <name type="scientific">Symmachiella macrocystis</name>
    <dbReference type="NCBI Taxonomy" id="2527985"/>
    <lineage>
        <taxon>Bacteria</taxon>
        <taxon>Pseudomonadati</taxon>
        <taxon>Planctomycetota</taxon>
        <taxon>Planctomycetia</taxon>
        <taxon>Planctomycetales</taxon>
        <taxon>Planctomycetaceae</taxon>
        <taxon>Symmachiella</taxon>
    </lineage>
</organism>
<dbReference type="EMBL" id="SJPP01000001">
    <property type="protein sequence ID" value="TWU13883.1"/>
    <property type="molecule type" value="Genomic_DNA"/>
</dbReference>
<dbReference type="InterPro" id="IPR051043">
    <property type="entry name" value="Sulfatase_Mod_Factor_Kinase"/>
</dbReference>
<keyword evidence="1" id="KW-0472">Membrane</keyword>
<evidence type="ECO:0000256" key="1">
    <source>
        <dbReference type="SAM" id="Phobius"/>
    </source>
</evidence>
<dbReference type="RefSeq" id="WP_146371142.1">
    <property type="nucleotide sequence ID" value="NZ_SJPP01000001.1"/>
</dbReference>
<dbReference type="Gene3D" id="3.90.1580.10">
    <property type="entry name" value="paralog of FGE (formylglycine-generating enzyme)"/>
    <property type="match status" value="1"/>
</dbReference>
<feature type="transmembrane region" description="Helical" evidence="1">
    <location>
        <begin position="66"/>
        <end position="87"/>
    </location>
</feature>
<reference evidence="3 4" key="1">
    <citation type="submission" date="2019-02" db="EMBL/GenBank/DDBJ databases">
        <title>Deep-cultivation of Planctomycetes and their phenomic and genomic characterization uncovers novel biology.</title>
        <authorList>
            <person name="Wiegand S."/>
            <person name="Jogler M."/>
            <person name="Boedeker C."/>
            <person name="Pinto D."/>
            <person name="Vollmers J."/>
            <person name="Rivas-Marin E."/>
            <person name="Kohn T."/>
            <person name="Peeters S.H."/>
            <person name="Heuer A."/>
            <person name="Rast P."/>
            <person name="Oberbeckmann S."/>
            <person name="Bunk B."/>
            <person name="Jeske O."/>
            <person name="Meyerdierks A."/>
            <person name="Storesund J.E."/>
            <person name="Kallscheuer N."/>
            <person name="Luecker S."/>
            <person name="Lage O.M."/>
            <person name="Pohl T."/>
            <person name="Merkel B.J."/>
            <person name="Hornburger P."/>
            <person name="Mueller R.-W."/>
            <person name="Bruemmer F."/>
            <person name="Labrenz M."/>
            <person name="Spormann A.M."/>
            <person name="Op Den Camp H."/>
            <person name="Overmann J."/>
            <person name="Amann R."/>
            <person name="Jetten M.S.M."/>
            <person name="Mascher T."/>
            <person name="Medema M.H."/>
            <person name="Devos D.P."/>
            <person name="Kaster A.-K."/>
            <person name="Ovreas L."/>
            <person name="Rohde M."/>
            <person name="Galperin M.Y."/>
            <person name="Jogler C."/>
        </authorList>
    </citation>
    <scope>NUCLEOTIDE SEQUENCE [LARGE SCALE GENOMIC DNA]</scope>
    <source>
        <strain evidence="3 4">CA54</strain>
    </source>
</reference>
<gene>
    <name evidence="3" type="primary">pkn1_6</name>
    <name evidence="3" type="ORF">CA54_27240</name>
</gene>
<evidence type="ECO:0000259" key="2">
    <source>
        <dbReference type="Pfam" id="PF03781"/>
    </source>
</evidence>
<dbReference type="GO" id="GO:0004674">
    <property type="term" value="F:protein serine/threonine kinase activity"/>
    <property type="evidence" value="ECO:0007669"/>
    <property type="project" value="UniProtKB-EC"/>
</dbReference>
<dbReference type="Proteomes" id="UP000320735">
    <property type="component" value="Unassembled WGS sequence"/>
</dbReference>
<proteinExistence type="predicted"/>
<keyword evidence="3" id="KW-0418">Kinase</keyword>
<keyword evidence="3" id="KW-0808">Transferase</keyword>
<keyword evidence="4" id="KW-1185">Reference proteome</keyword>
<sequence>MIAPIGGIGFVTLLGYAIPFGCSNTSSKDTQLSRTTGLTDPSIKTAKLSTSESPKRCKTRIIHRRLVCGIFVSLFLLDSIFLVGAVMNGLPSADLTNSIGMRFRIIPPGDFLMGALPGDTKADDDEHPQHLIAISRVFLLGQFEVSQAEYRQIMERNPSRFQPGERGETHLHWWTDPDNLPVEMVSWYDAVEFCERLSALPAEVAAGRSYRLPTEAEWEYACRAGKTTRYHFGEIFRPGMANMNESYNRPLARGSFPPNGFGLYDMHGNVLEWCEDWHDPNYYAVSPETDPQGPQFPDEDHHVLRGGGWAFPAASCSFRDRIPTQLKGPAHGFRVVCEMDDPALLIP</sequence>
<dbReference type="GO" id="GO:0120147">
    <property type="term" value="F:formylglycine-generating oxidase activity"/>
    <property type="evidence" value="ECO:0007669"/>
    <property type="project" value="TreeGrafter"/>
</dbReference>
<dbReference type="EC" id="2.7.11.1" evidence="3"/>
<name>A0A5C6BNX4_9PLAN</name>
<dbReference type="InterPro" id="IPR016187">
    <property type="entry name" value="CTDL_fold"/>
</dbReference>
<evidence type="ECO:0000313" key="4">
    <source>
        <dbReference type="Proteomes" id="UP000320735"/>
    </source>
</evidence>
<dbReference type="SUPFAM" id="SSF56436">
    <property type="entry name" value="C-type lectin-like"/>
    <property type="match status" value="1"/>
</dbReference>
<feature type="domain" description="Sulfatase-modifying factor enzyme-like" evidence="2">
    <location>
        <begin position="106"/>
        <end position="336"/>
    </location>
</feature>
<dbReference type="AlphaFoldDB" id="A0A5C6BNX4"/>
<dbReference type="PANTHER" id="PTHR23150">
    <property type="entry name" value="SULFATASE MODIFYING FACTOR 1, 2"/>
    <property type="match status" value="1"/>
</dbReference>
<dbReference type="PANTHER" id="PTHR23150:SF19">
    <property type="entry name" value="FORMYLGLYCINE-GENERATING ENZYME"/>
    <property type="match status" value="1"/>
</dbReference>
<protein>
    <submittedName>
        <fullName evidence="3">Serine/threonine-protein kinase pkn1</fullName>
        <ecNumber evidence="3">2.7.11.1</ecNumber>
    </submittedName>
</protein>
<evidence type="ECO:0000313" key="3">
    <source>
        <dbReference type="EMBL" id="TWU13883.1"/>
    </source>
</evidence>
<keyword evidence="1" id="KW-0812">Transmembrane</keyword>